<reference evidence="1 2" key="1">
    <citation type="journal article" date="2015" name="Genome Biol. Evol.">
        <title>Comparative Genomics of a Bacterivorous Green Alga Reveals Evolutionary Causalities and Consequences of Phago-Mixotrophic Mode of Nutrition.</title>
        <authorList>
            <person name="Burns J.A."/>
            <person name="Paasch A."/>
            <person name="Narechania A."/>
            <person name="Kim E."/>
        </authorList>
    </citation>
    <scope>NUCLEOTIDE SEQUENCE [LARGE SCALE GENOMIC DNA]</scope>
    <source>
        <strain evidence="1 2">PLY_AMNH</strain>
    </source>
</reference>
<comment type="caution">
    <text evidence="1">The sequence shown here is derived from an EMBL/GenBank/DDBJ whole genome shotgun (WGS) entry which is preliminary data.</text>
</comment>
<dbReference type="Proteomes" id="UP001190700">
    <property type="component" value="Unassembled WGS sequence"/>
</dbReference>
<organism evidence="1 2">
    <name type="scientific">Cymbomonas tetramitiformis</name>
    <dbReference type="NCBI Taxonomy" id="36881"/>
    <lineage>
        <taxon>Eukaryota</taxon>
        <taxon>Viridiplantae</taxon>
        <taxon>Chlorophyta</taxon>
        <taxon>Pyramimonadophyceae</taxon>
        <taxon>Pyramimonadales</taxon>
        <taxon>Pyramimonadaceae</taxon>
        <taxon>Cymbomonas</taxon>
    </lineage>
</organism>
<sequence>GYTPCAASTRHCADHLGALDTTKLLQPSSAGVKGDELQWRHVNMIGQELKLVDHRTDVVHARNRELQEHVMLPDLLSARFMQQSACKSKNVHHRTQELLNIVTPALGTIP</sequence>
<proteinExistence type="predicted"/>
<protein>
    <submittedName>
        <fullName evidence="1">Uncharacterized protein</fullName>
    </submittedName>
</protein>
<name>A0AAE0FIS0_9CHLO</name>
<evidence type="ECO:0000313" key="1">
    <source>
        <dbReference type="EMBL" id="KAK3260457.1"/>
    </source>
</evidence>
<gene>
    <name evidence="1" type="ORF">CYMTET_30584</name>
</gene>
<accession>A0AAE0FIS0</accession>
<keyword evidence="2" id="KW-1185">Reference proteome</keyword>
<dbReference type="AlphaFoldDB" id="A0AAE0FIS0"/>
<dbReference type="EMBL" id="LGRX02017694">
    <property type="protein sequence ID" value="KAK3260457.1"/>
    <property type="molecule type" value="Genomic_DNA"/>
</dbReference>
<feature type="non-terminal residue" evidence="1">
    <location>
        <position position="1"/>
    </location>
</feature>
<evidence type="ECO:0000313" key="2">
    <source>
        <dbReference type="Proteomes" id="UP001190700"/>
    </source>
</evidence>